<evidence type="ECO:0000313" key="1">
    <source>
        <dbReference type="EMBL" id="THY01592.1"/>
    </source>
</evidence>
<comment type="caution">
    <text evidence="1">The sequence shown here is derived from an EMBL/GenBank/DDBJ whole genome shotgun (WGS) entry which is preliminary data.</text>
</comment>
<protein>
    <submittedName>
        <fullName evidence="1">Uncharacterized protein</fullName>
    </submittedName>
</protein>
<dbReference type="AlphaFoldDB" id="A0A4S9JG81"/>
<evidence type="ECO:0000313" key="2">
    <source>
        <dbReference type="Proteomes" id="UP000306584"/>
    </source>
</evidence>
<name>A0A4S9JG81_AURPU</name>
<dbReference type="Proteomes" id="UP000306584">
    <property type="component" value="Unassembled WGS sequence"/>
</dbReference>
<accession>A0A4S9JG81</accession>
<dbReference type="EMBL" id="QZBD01000976">
    <property type="protein sequence ID" value="THY01592.1"/>
    <property type="molecule type" value="Genomic_DNA"/>
</dbReference>
<proteinExistence type="predicted"/>
<gene>
    <name evidence="1" type="ORF">D6D01_10351</name>
</gene>
<organism evidence="1 2">
    <name type="scientific">Aureobasidium pullulans</name>
    <name type="common">Black yeast</name>
    <name type="synonym">Pullularia pullulans</name>
    <dbReference type="NCBI Taxonomy" id="5580"/>
    <lineage>
        <taxon>Eukaryota</taxon>
        <taxon>Fungi</taxon>
        <taxon>Dikarya</taxon>
        <taxon>Ascomycota</taxon>
        <taxon>Pezizomycotina</taxon>
        <taxon>Dothideomycetes</taxon>
        <taxon>Dothideomycetidae</taxon>
        <taxon>Dothideales</taxon>
        <taxon>Saccotheciaceae</taxon>
        <taxon>Aureobasidium</taxon>
    </lineage>
</organism>
<reference evidence="1 2" key="1">
    <citation type="submission" date="2018-10" db="EMBL/GenBank/DDBJ databases">
        <title>Fifty Aureobasidium pullulans genomes reveal a recombining polyextremotolerant generalist.</title>
        <authorList>
            <person name="Gostincar C."/>
            <person name="Turk M."/>
            <person name="Zajc J."/>
            <person name="Gunde-Cimerman N."/>
        </authorList>
    </citation>
    <scope>NUCLEOTIDE SEQUENCE [LARGE SCALE GENOMIC DNA]</scope>
    <source>
        <strain evidence="1 2">EXF-6604</strain>
    </source>
</reference>
<sequence length="66" mass="7548">MMHRTDFIVEGIDRNQNQDPRCGITYAVCQCEDGVFYEYNDASKGCDPPWGVLANSTRHLDGFTCW</sequence>